<evidence type="ECO:0000256" key="3">
    <source>
        <dbReference type="ARBA" id="ARBA00022827"/>
    </source>
</evidence>
<dbReference type="PANTHER" id="PTHR13789:SF309">
    <property type="entry name" value="PUTATIVE (AFU_ORTHOLOGUE AFUA_6G14510)-RELATED"/>
    <property type="match status" value="1"/>
</dbReference>
<dbReference type="InterPro" id="IPR002938">
    <property type="entry name" value="FAD-bd"/>
</dbReference>
<reference evidence="7" key="1">
    <citation type="submission" date="2023-03" db="EMBL/GenBank/DDBJ databases">
        <title>Massive genome expansion in bonnet fungi (Mycena s.s.) driven by repeated elements and novel gene families across ecological guilds.</title>
        <authorList>
            <consortium name="Lawrence Berkeley National Laboratory"/>
            <person name="Harder C.B."/>
            <person name="Miyauchi S."/>
            <person name="Viragh M."/>
            <person name="Kuo A."/>
            <person name="Thoen E."/>
            <person name="Andreopoulos B."/>
            <person name="Lu D."/>
            <person name="Skrede I."/>
            <person name="Drula E."/>
            <person name="Henrissat B."/>
            <person name="Morin E."/>
            <person name="Kohler A."/>
            <person name="Barry K."/>
            <person name="LaButti K."/>
            <person name="Morin E."/>
            <person name="Salamov A."/>
            <person name="Lipzen A."/>
            <person name="Mereny Z."/>
            <person name="Hegedus B."/>
            <person name="Baldrian P."/>
            <person name="Stursova M."/>
            <person name="Weitz H."/>
            <person name="Taylor A."/>
            <person name="Grigoriev I.V."/>
            <person name="Nagy L.G."/>
            <person name="Martin F."/>
            <person name="Kauserud H."/>
        </authorList>
    </citation>
    <scope>NUCLEOTIDE SEQUENCE</scope>
    <source>
        <strain evidence="7">CBHHK188m</strain>
    </source>
</reference>
<evidence type="ECO:0000256" key="5">
    <source>
        <dbReference type="ARBA" id="ARBA00023033"/>
    </source>
</evidence>
<sequence>MTASKTSSRPLNISIGGLTAAVVLRRNGHHVQVFEAVKIEAEIGAALGAQPNALKVLDYIGVSREILKGVPCHGVVRLNAGKIVTLMAFCESSDEGGIDSHRSDLYEELKQLATGEGEGPPAKLRFGTKVIACDPENATVTLNSDELILSDLLLGADGVHSVIRTHIVGSVQNAQDSGWSCFRTVLETSNLRDIPELEWLSGGISGTRSVVLRGGPFKMLFIYPCRNGTLINVVAFYPDSPEDDAAWVPIATRHELVAKFREFHPKYLRVFDLPFHSAIHRWKLRMLPVLPTWISGRAALLGDAAHASLPLLGQGAAMAIEDAGTLGCLLPAGTRPEDISARLQAYQDLRKERGDFVNRASFDEIASGFTFPGCKFPYLSQRPLTFYSAAKEIQSYLLEYDVIQAAKQCYQKRFSPDSLAN</sequence>
<dbReference type="InterPro" id="IPR036188">
    <property type="entry name" value="FAD/NAD-bd_sf"/>
</dbReference>
<keyword evidence="2" id="KW-0285">Flavoprotein</keyword>
<keyword evidence="8" id="KW-1185">Reference proteome</keyword>
<evidence type="ECO:0000259" key="6">
    <source>
        <dbReference type="Pfam" id="PF01494"/>
    </source>
</evidence>
<evidence type="ECO:0000256" key="1">
    <source>
        <dbReference type="ARBA" id="ARBA00007992"/>
    </source>
</evidence>
<gene>
    <name evidence="7" type="ORF">DFH07DRAFT_913113</name>
</gene>
<feature type="domain" description="FAD-binding" evidence="6">
    <location>
        <begin position="16"/>
        <end position="355"/>
    </location>
</feature>
<comment type="similarity">
    <text evidence="1">Belongs to the paxM FAD-dependent monooxygenase family.</text>
</comment>
<dbReference type="Proteomes" id="UP001215280">
    <property type="component" value="Unassembled WGS sequence"/>
</dbReference>
<evidence type="ECO:0000256" key="4">
    <source>
        <dbReference type="ARBA" id="ARBA00023002"/>
    </source>
</evidence>
<organism evidence="7 8">
    <name type="scientific">Mycena maculata</name>
    <dbReference type="NCBI Taxonomy" id="230809"/>
    <lineage>
        <taxon>Eukaryota</taxon>
        <taxon>Fungi</taxon>
        <taxon>Dikarya</taxon>
        <taxon>Basidiomycota</taxon>
        <taxon>Agaricomycotina</taxon>
        <taxon>Agaricomycetes</taxon>
        <taxon>Agaricomycetidae</taxon>
        <taxon>Agaricales</taxon>
        <taxon>Marasmiineae</taxon>
        <taxon>Mycenaceae</taxon>
        <taxon>Mycena</taxon>
    </lineage>
</organism>
<dbReference type="SUPFAM" id="SSF51905">
    <property type="entry name" value="FAD/NAD(P)-binding domain"/>
    <property type="match status" value="1"/>
</dbReference>
<keyword evidence="4" id="KW-0560">Oxidoreductase</keyword>
<dbReference type="PRINTS" id="PR00420">
    <property type="entry name" value="RNGMNOXGNASE"/>
</dbReference>
<keyword evidence="3" id="KW-0274">FAD</keyword>
<dbReference type="EMBL" id="JARJLG010000018">
    <property type="protein sequence ID" value="KAJ7772874.1"/>
    <property type="molecule type" value="Genomic_DNA"/>
</dbReference>
<name>A0AAD7JVT5_9AGAR</name>
<proteinExistence type="inferred from homology"/>
<accession>A0AAD7JVT5</accession>
<dbReference type="AlphaFoldDB" id="A0AAD7JVT5"/>
<protein>
    <submittedName>
        <fullName evidence="7">FAD/NAD(P)-binding domain-containing protein</fullName>
    </submittedName>
</protein>
<keyword evidence="5" id="KW-0503">Monooxygenase</keyword>
<dbReference type="PANTHER" id="PTHR13789">
    <property type="entry name" value="MONOOXYGENASE"/>
    <property type="match status" value="1"/>
</dbReference>
<dbReference type="Gene3D" id="3.50.50.60">
    <property type="entry name" value="FAD/NAD(P)-binding domain"/>
    <property type="match status" value="1"/>
</dbReference>
<dbReference type="Gene3D" id="3.30.9.30">
    <property type="match status" value="1"/>
</dbReference>
<dbReference type="GO" id="GO:0071949">
    <property type="term" value="F:FAD binding"/>
    <property type="evidence" value="ECO:0007669"/>
    <property type="project" value="InterPro"/>
</dbReference>
<evidence type="ECO:0000313" key="8">
    <source>
        <dbReference type="Proteomes" id="UP001215280"/>
    </source>
</evidence>
<dbReference type="GO" id="GO:0004497">
    <property type="term" value="F:monooxygenase activity"/>
    <property type="evidence" value="ECO:0007669"/>
    <property type="project" value="UniProtKB-KW"/>
</dbReference>
<evidence type="ECO:0000313" key="7">
    <source>
        <dbReference type="EMBL" id="KAJ7772874.1"/>
    </source>
</evidence>
<evidence type="ECO:0000256" key="2">
    <source>
        <dbReference type="ARBA" id="ARBA00022630"/>
    </source>
</evidence>
<dbReference type="Pfam" id="PF01494">
    <property type="entry name" value="FAD_binding_3"/>
    <property type="match status" value="1"/>
</dbReference>
<comment type="caution">
    <text evidence="7">The sequence shown here is derived from an EMBL/GenBank/DDBJ whole genome shotgun (WGS) entry which is preliminary data.</text>
</comment>
<dbReference type="InterPro" id="IPR050493">
    <property type="entry name" value="FAD-dep_Monooxygenase_BioMet"/>
</dbReference>
<dbReference type="SUPFAM" id="SSF54373">
    <property type="entry name" value="FAD-linked reductases, C-terminal domain"/>
    <property type="match status" value="1"/>
</dbReference>